<proteinExistence type="predicted"/>
<protein>
    <submittedName>
        <fullName evidence="1">Uncharacterized protein</fullName>
    </submittedName>
</protein>
<dbReference type="Proteomes" id="UP001623661">
    <property type="component" value="Unassembled WGS sequence"/>
</dbReference>
<gene>
    <name evidence="1" type="ORF">ACJDUH_13990</name>
</gene>
<keyword evidence="2" id="KW-1185">Reference proteome</keyword>
<comment type="caution">
    <text evidence="1">The sequence shown here is derived from an EMBL/GenBank/DDBJ whole genome shotgun (WGS) entry which is preliminary data.</text>
</comment>
<reference evidence="1 2" key="1">
    <citation type="submission" date="2024-11" db="EMBL/GenBank/DDBJ databases">
        <authorList>
            <person name="Heng Y.C."/>
            <person name="Lim A.C.H."/>
            <person name="Lee J.K.Y."/>
            <person name="Kittelmann S."/>
        </authorList>
    </citation>
    <scope>NUCLEOTIDE SEQUENCE [LARGE SCALE GENOMIC DNA]</scope>
    <source>
        <strain evidence="1 2">WILCCON 0202</strain>
    </source>
</reference>
<organism evidence="1 2">
    <name type="scientific">Candidatus Clostridium radicumherbarum</name>
    <dbReference type="NCBI Taxonomy" id="3381662"/>
    <lineage>
        <taxon>Bacteria</taxon>
        <taxon>Bacillati</taxon>
        <taxon>Bacillota</taxon>
        <taxon>Clostridia</taxon>
        <taxon>Eubacteriales</taxon>
        <taxon>Clostridiaceae</taxon>
        <taxon>Clostridium</taxon>
    </lineage>
</organism>
<dbReference type="RefSeq" id="WP_406765832.1">
    <property type="nucleotide sequence ID" value="NZ_JBJHZY010000003.1"/>
</dbReference>
<evidence type="ECO:0000313" key="2">
    <source>
        <dbReference type="Proteomes" id="UP001623661"/>
    </source>
</evidence>
<sequence length="55" mass="6561">MVRDKHEHNNKKIHKALDEHKEANGYIDINNMIYQMHGVLETDPYTQISKAHKYL</sequence>
<dbReference type="EMBL" id="JBJHZY010000003">
    <property type="protein sequence ID" value="MFL0269202.1"/>
    <property type="molecule type" value="Genomic_DNA"/>
</dbReference>
<accession>A0ABW8TUC5</accession>
<evidence type="ECO:0000313" key="1">
    <source>
        <dbReference type="EMBL" id="MFL0269202.1"/>
    </source>
</evidence>
<name>A0ABW8TUC5_9CLOT</name>